<reference evidence="1 2" key="1">
    <citation type="submission" date="2017-04" db="EMBL/GenBank/DDBJ databases">
        <authorList>
            <person name="Afonso C.L."/>
            <person name="Miller P.J."/>
            <person name="Scott M.A."/>
            <person name="Spackman E."/>
            <person name="Goraichik I."/>
            <person name="Dimitrov K.M."/>
            <person name="Suarez D.L."/>
            <person name="Swayne D.E."/>
        </authorList>
    </citation>
    <scope>NUCLEOTIDE SEQUENCE [LARGE SCALE GENOMIC DNA]</scope>
    <source>
        <strain evidence="1">LMG 28154</strain>
    </source>
</reference>
<sequence length="37" mass="4495">MRRCVRYVRYMAVCAPHRRIRLLDRGFSCEAARRGIR</sequence>
<accession>A0A238H0T4</accession>
<organism evidence="1 2">
    <name type="scientific">Burkholderia singularis</name>
    <dbReference type="NCBI Taxonomy" id="1503053"/>
    <lineage>
        <taxon>Bacteria</taxon>
        <taxon>Pseudomonadati</taxon>
        <taxon>Pseudomonadota</taxon>
        <taxon>Betaproteobacteria</taxon>
        <taxon>Burkholderiales</taxon>
        <taxon>Burkholderiaceae</taxon>
        <taxon>Burkholderia</taxon>
        <taxon>pseudomallei group</taxon>
    </lineage>
</organism>
<dbReference type="AlphaFoldDB" id="A0A238H0T4"/>
<evidence type="ECO:0000313" key="2">
    <source>
        <dbReference type="Proteomes" id="UP000198460"/>
    </source>
</evidence>
<name>A0A238H0T4_9BURK</name>
<dbReference type="EMBL" id="FXAN01000034">
    <property type="protein sequence ID" value="SMF98813.1"/>
    <property type="molecule type" value="Genomic_DNA"/>
</dbReference>
<evidence type="ECO:0000313" key="1">
    <source>
        <dbReference type="EMBL" id="SMF98813.1"/>
    </source>
</evidence>
<proteinExistence type="predicted"/>
<protein>
    <submittedName>
        <fullName evidence="1">Uncharacterized protein</fullName>
    </submittedName>
</protein>
<dbReference type="Proteomes" id="UP000198460">
    <property type="component" value="Unassembled WGS sequence"/>
</dbReference>
<gene>
    <name evidence="1" type="ORF">BSIN_2099</name>
</gene>